<feature type="transmembrane region" description="Helical" evidence="3">
    <location>
        <begin position="771"/>
        <end position="793"/>
    </location>
</feature>
<feature type="transmembrane region" description="Helical" evidence="3">
    <location>
        <begin position="696"/>
        <end position="716"/>
    </location>
</feature>
<feature type="transmembrane region" description="Helical" evidence="3">
    <location>
        <begin position="440"/>
        <end position="458"/>
    </location>
</feature>
<dbReference type="AlphaFoldDB" id="A0A8J4GPX0"/>
<proteinExistence type="predicted"/>
<dbReference type="Proteomes" id="UP000722791">
    <property type="component" value="Unassembled WGS sequence"/>
</dbReference>
<dbReference type="Gene3D" id="3.30.40.10">
    <property type="entry name" value="Zinc/RING finger domain, C3HC4 (zinc finger)"/>
    <property type="match status" value="1"/>
</dbReference>
<feature type="transmembrane region" description="Helical" evidence="3">
    <location>
        <begin position="577"/>
        <end position="597"/>
    </location>
</feature>
<evidence type="ECO:0000313" key="5">
    <source>
        <dbReference type="EMBL" id="GIL75542.1"/>
    </source>
</evidence>
<evidence type="ECO:0000256" key="3">
    <source>
        <dbReference type="SAM" id="Phobius"/>
    </source>
</evidence>
<dbReference type="EMBL" id="BNCQ01000040">
    <property type="protein sequence ID" value="GIM11637.1"/>
    <property type="molecule type" value="Genomic_DNA"/>
</dbReference>
<dbReference type="GO" id="GO:0004842">
    <property type="term" value="F:ubiquitin-protein transferase activity"/>
    <property type="evidence" value="ECO:0007669"/>
    <property type="project" value="InterPro"/>
</dbReference>
<dbReference type="PROSITE" id="PS50089">
    <property type="entry name" value="ZF_RING_2"/>
    <property type="match status" value="1"/>
</dbReference>
<dbReference type="GO" id="GO:0036503">
    <property type="term" value="P:ERAD pathway"/>
    <property type="evidence" value="ECO:0007669"/>
    <property type="project" value="TreeGrafter"/>
</dbReference>
<comment type="caution">
    <text evidence="6">The sequence shown here is derived from an EMBL/GenBank/DDBJ whole genome shotgun (WGS) entry which is preliminary data.</text>
</comment>
<dbReference type="GO" id="GO:0008270">
    <property type="term" value="F:zinc ion binding"/>
    <property type="evidence" value="ECO:0007669"/>
    <property type="project" value="UniProtKB-KW"/>
</dbReference>
<feature type="transmembrane region" description="Helical" evidence="3">
    <location>
        <begin position="549"/>
        <end position="571"/>
    </location>
</feature>
<dbReference type="InterPro" id="IPR001841">
    <property type="entry name" value="Znf_RING"/>
</dbReference>
<dbReference type="GO" id="GO:0016567">
    <property type="term" value="P:protein ubiquitination"/>
    <property type="evidence" value="ECO:0007669"/>
    <property type="project" value="InterPro"/>
</dbReference>
<feature type="region of interest" description="Disordered" evidence="2">
    <location>
        <begin position="852"/>
        <end position="871"/>
    </location>
</feature>
<feature type="transmembrane region" description="Helical" evidence="3">
    <location>
        <begin position="413"/>
        <end position="434"/>
    </location>
</feature>
<feature type="transmembrane region" description="Helical" evidence="3">
    <location>
        <begin position="659"/>
        <end position="684"/>
    </location>
</feature>
<dbReference type="Proteomes" id="UP000747110">
    <property type="component" value="Unassembled WGS sequence"/>
</dbReference>
<feature type="transmembrane region" description="Helical" evidence="3">
    <location>
        <begin position="196"/>
        <end position="214"/>
    </location>
</feature>
<feature type="transmembrane region" description="Helical" evidence="3">
    <location>
        <begin position="470"/>
        <end position="489"/>
    </location>
</feature>
<feature type="transmembrane region" description="Helical" evidence="3">
    <location>
        <begin position="266"/>
        <end position="285"/>
    </location>
</feature>
<dbReference type="InterPro" id="IPR042494">
    <property type="entry name" value="RNF103"/>
</dbReference>
<keyword evidence="3" id="KW-0812">Transmembrane</keyword>
<keyword evidence="1" id="KW-0863">Zinc-finger</keyword>
<evidence type="ECO:0000313" key="6">
    <source>
        <dbReference type="EMBL" id="GIM11637.1"/>
    </source>
</evidence>
<feature type="transmembrane region" description="Helical" evidence="3">
    <location>
        <begin position="626"/>
        <end position="647"/>
    </location>
</feature>
<dbReference type="GO" id="GO:0005783">
    <property type="term" value="C:endoplasmic reticulum"/>
    <property type="evidence" value="ECO:0007669"/>
    <property type="project" value="TreeGrafter"/>
</dbReference>
<organism evidence="6 7">
    <name type="scientific">Volvox reticuliferus</name>
    <dbReference type="NCBI Taxonomy" id="1737510"/>
    <lineage>
        <taxon>Eukaryota</taxon>
        <taxon>Viridiplantae</taxon>
        <taxon>Chlorophyta</taxon>
        <taxon>core chlorophytes</taxon>
        <taxon>Chlorophyceae</taxon>
        <taxon>CS clade</taxon>
        <taxon>Chlamydomonadales</taxon>
        <taxon>Volvocaceae</taxon>
        <taxon>Volvox</taxon>
    </lineage>
</organism>
<dbReference type="SUPFAM" id="SSF57850">
    <property type="entry name" value="RING/U-box"/>
    <property type="match status" value="1"/>
</dbReference>
<accession>A0A8J4GPX0</accession>
<dbReference type="PANTHER" id="PTHR15302">
    <property type="entry name" value="E3 UBIQUITIN-PROTEIN LIGASE RNF103"/>
    <property type="match status" value="1"/>
</dbReference>
<keyword evidence="1" id="KW-0479">Metal-binding</keyword>
<keyword evidence="1" id="KW-0862">Zinc</keyword>
<feature type="transmembrane region" description="Helical" evidence="3">
    <location>
        <begin position="523"/>
        <end position="542"/>
    </location>
</feature>
<name>A0A8J4GPX0_9CHLO</name>
<evidence type="ECO:0000313" key="7">
    <source>
        <dbReference type="Proteomes" id="UP000722791"/>
    </source>
</evidence>
<keyword evidence="3" id="KW-0472">Membrane</keyword>
<protein>
    <recommendedName>
        <fullName evidence="4">RING-type domain-containing protein</fullName>
    </recommendedName>
</protein>
<feature type="transmembrane region" description="Helical" evidence="3">
    <location>
        <begin position="157"/>
        <end position="176"/>
    </location>
</feature>
<reference evidence="6" key="1">
    <citation type="journal article" date="2021" name="Proc. Natl. Acad. Sci. U.S.A.">
        <title>Three genomes in the algal genus Volvox reveal the fate of a haploid sex-determining region after a transition to homothallism.</title>
        <authorList>
            <person name="Yamamoto K."/>
            <person name="Hamaji T."/>
            <person name="Kawai-Toyooka H."/>
            <person name="Matsuzaki R."/>
            <person name="Takahashi F."/>
            <person name="Nishimura Y."/>
            <person name="Kawachi M."/>
            <person name="Noguchi H."/>
            <person name="Minakuchi Y."/>
            <person name="Umen J.G."/>
            <person name="Toyoda A."/>
            <person name="Nozaki H."/>
        </authorList>
    </citation>
    <scope>NUCLEOTIDE SEQUENCE</scope>
    <source>
        <strain evidence="6">NIES-3785</strain>
        <strain evidence="5">NIES-3786</strain>
    </source>
</reference>
<evidence type="ECO:0000313" key="8">
    <source>
        <dbReference type="Proteomes" id="UP000747110"/>
    </source>
</evidence>
<sequence>MGVIKAAVALAVVYTGFRVAETSLHRLIDAAAALWSVALALGKVADVLSHPPGSVVYSGPPTWWIRVWKLLTLGPMQALIAPGSFTRSYALLVAPALAVAVVACLALLVRSNAVAQLLKAFLECWRGLLAAGACLVAALLLDDAVRAYVHVGRMFIATLRGSAAMLLAFCGLVGLLGPPESGGFSWDQTTEWLRALGLMAAAATSAIGGSTLILHSNDTGQRTVLSAAEAVSASPLSSPTPTMAAVTATIHDTALTQPQAVDRLSFLLYGSLLLLAAAGFASGLTESDFLRQLGWAALRLLRLQPLLKGARWAIRWVRDLRLLRDVMAAIDWADDAVTPLLKRGFRKAEAFISVLVEILRRWLAWVGSLVRGLFGSVQPLLRAARAALCKLAVVVDDGCLALYRHVLLPVSRAAWAIAAAVHSAVLWPLAKMIWALLRQRLMPVLWPTGAVAGTMWFLREAVSQRAMLPFGAAAVVSAVIALLMAGKAMRKSHYHKLSLLGESLEHYAATAYLNLDLGVGRPVANMLGNVIAVAWLTAVLLVASGRRALALLAVPLVGLLAAAMTVVTTLWRYVVRVLYPWVAAVWHAAAAAVAAVWSHPEWSLVLAALVLAASYGAHAVQLPSVLAAWAAAIAAAVGRHLFRLLALPLRVLISLADHAAAWLGISAGAGVRAAAVMVAGVAGWGRSSGSNMSSLFSSYSFAGAFLGLNLFHALLLKGWAIPMLEVQGDAGRAAVVPVISFMARSTGKVALGPMYLTAVASFLAGRHASGLALHLASLTVPALWVLYLVALWLEGVRRISYRPEQSNLELGRALQAVSGVTRNGGWVSRPILGRLLAFFDIVSPPLVPNAVPPRLTSGQRPPAGPAATAPDVQRLAATTAAVPAGPVCSASASASISGFSPPVIVRDSAASREGPTAPSFTPAALSPLERRLYDGILAQGSPGCMFPTKTCIVCFDEIPLLGPMGHWRPRLGREGPTDEQDASGALAPLPLRCGHVFHQRCVLQWLKRNPRCPVCREPAIGGLRHTNILF</sequence>
<gene>
    <name evidence="5" type="ORF">Vretifemale_5318</name>
    <name evidence="6" type="ORF">Vretimale_15159</name>
</gene>
<dbReference type="EMBL" id="BNCP01000007">
    <property type="protein sequence ID" value="GIL75542.1"/>
    <property type="molecule type" value="Genomic_DNA"/>
</dbReference>
<keyword evidence="8" id="KW-1185">Reference proteome</keyword>
<evidence type="ECO:0000259" key="4">
    <source>
        <dbReference type="PROSITE" id="PS50089"/>
    </source>
</evidence>
<feature type="transmembrane region" description="Helical" evidence="3">
    <location>
        <begin position="128"/>
        <end position="145"/>
    </location>
</feature>
<evidence type="ECO:0000256" key="2">
    <source>
        <dbReference type="SAM" id="MobiDB-lite"/>
    </source>
</evidence>
<dbReference type="InterPro" id="IPR013083">
    <property type="entry name" value="Znf_RING/FYVE/PHD"/>
</dbReference>
<feature type="domain" description="RING-type" evidence="4">
    <location>
        <begin position="951"/>
        <end position="1016"/>
    </location>
</feature>
<dbReference type="OrthoDB" id="546550at2759"/>
<dbReference type="PANTHER" id="PTHR15302:SF0">
    <property type="entry name" value="E3 UBIQUITIN-PROTEIN LIGASE RNF103"/>
    <property type="match status" value="1"/>
</dbReference>
<dbReference type="Pfam" id="PF13639">
    <property type="entry name" value="zf-RING_2"/>
    <property type="match status" value="1"/>
</dbReference>
<evidence type="ECO:0000256" key="1">
    <source>
        <dbReference type="PROSITE-ProRule" id="PRU00175"/>
    </source>
</evidence>
<feature type="transmembrane region" description="Helical" evidence="3">
    <location>
        <begin position="89"/>
        <end position="108"/>
    </location>
</feature>
<dbReference type="SMART" id="SM00184">
    <property type="entry name" value="RING"/>
    <property type="match status" value="1"/>
</dbReference>
<keyword evidence="3" id="KW-1133">Transmembrane helix</keyword>